<dbReference type="EMBL" id="CDPU01000162">
    <property type="protein sequence ID" value="CEO57835.1"/>
    <property type="molecule type" value="Genomic_DNA"/>
</dbReference>
<dbReference type="AlphaFoldDB" id="A0A0B7KS98"/>
<accession>A0A0B7KS98</accession>
<gene>
    <name evidence="1" type="ORF">BN869_000013893_1</name>
</gene>
<name>A0A0B7KS98_BIOOC</name>
<sequence length="826" mass="94144">MPVQDIQKYEKACREYRIIFTEELDQSEPPTKHHHIWNALQSPGDTKYTTYLKNTKPEELEASGLNQRFAYRIDEEVHHSQDVTKILGKSEKPDRIFGLRQTRNIENLLYDEAEGGLQDPHGQVAKRVHELIGLDSLLTLTGDRLLFPFLVLEAKSSNAADSWHSIQLQTAFSIRSFLEAQERLCKAANIPSSYQQGSVVWLMANKGEDWRLSICYPESGSVKPGTIGTTIYRVTTVWRGSVCSRGGALQALLLVDFIFDWARDIYRNDIIKHLRVLAIGNNDAATNTHADTDILSTLPLTYPTNQESLNEEPEQDAPTREAFMALDGSDGLVRHATFVELRYFCLMITKDNIQTFLRSIPTPKVQRVCRLILQNLKEAIQINAEYLDAMERKWTGAESITRNPFSIQPQFHTTMSLATYFSSRWHIVRDLSVMALAEDAWDGIVHASGLKANREKTMVPFSSRVIESTALLSSLERLKAGSPRQVLLSAIERHYISLEWSSLDQGHVRYVSNGDSSLWSLMYFMYSTFKKGVLEPREPFFRVSKTVNQQHPKNSDIPLSHQEALVSAEGCILIYRNCNPYDDEESKGVVCAYLTKGNGQLLDHSRLGHIVKQAFETRDFYHTFRELGGPARSPLASPSGDERWRWNLTNLTNTYSVYSGPDFRILLYIKRLGAEIPVTQGSSRVEGSSGTQLFVRNLSPWRNPREIYFDRPERMFWLYKLFSREISFWRSTASNKRSAGLSCCQCCATLGQDDICSECMDVLEDENRYTWMKDCLLGKSAFTVNELYSYSLVSRLVPSKNPDFSFRQYICGGPLADPTNDDEDWA</sequence>
<protein>
    <submittedName>
        <fullName evidence="1">Uncharacterized protein</fullName>
    </submittedName>
</protein>
<proteinExistence type="predicted"/>
<evidence type="ECO:0000313" key="1">
    <source>
        <dbReference type="EMBL" id="CEO57835.1"/>
    </source>
</evidence>
<organism evidence="1">
    <name type="scientific">Bionectria ochroleuca</name>
    <name type="common">Gliocladium roseum</name>
    <dbReference type="NCBI Taxonomy" id="29856"/>
    <lineage>
        <taxon>Eukaryota</taxon>
        <taxon>Fungi</taxon>
        <taxon>Dikarya</taxon>
        <taxon>Ascomycota</taxon>
        <taxon>Pezizomycotina</taxon>
        <taxon>Sordariomycetes</taxon>
        <taxon>Hypocreomycetidae</taxon>
        <taxon>Hypocreales</taxon>
        <taxon>Bionectriaceae</taxon>
        <taxon>Clonostachys</taxon>
    </lineage>
</organism>
<reference evidence="1" key="1">
    <citation type="submission" date="2015-01" db="EMBL/GenBank/DDBJ databases">
        <authorList>
            <person name="Durling Mikael"/>
        </authorList>
    </citation>
    <scope>NUCLEOTIDE SEQUENCE</scope>
</reference>